<dbReference type="PROSITE" id="PS50112">
    <property type="entry name" value="PAS"/>
    <property type="match status" value="1"/>
</dbReference>
<dbReference type="InterPro" id="IPR000014">
    <property type="entry name" value="PAS"/>
</dbReference>
<dbReference type="InterPro" id="IPR001610">
    <property type="entry name" value="PAC"/>
</dbReference>
<dbReference type="SUPFAM" id="SSF55785">
    <property type="entry name" value="PYP-like sensor domain (PAS domain)"/>
    <property type="match status" value="1"/>
</dbReference>
<dbReference type="CDD" id="cd01949">
    <property type="entry name" value="GGDEF"/>
    <property type="match status" value="1"/>
</dbReference>
<dbReference type="Pfam" id="PF08447">
    <property type="entry name" value="PAS_3"/>
    <property type="match status" value="1"/>
</dbReference>
<reference evidence="5 6" key="1">
    <citation type="submission" date="2017-09" db="EMBL/GenBank/DDBJ databases">
        <title>Genomics of the genus Arcobacter.</title>
        <authorList>
            <person name="Perez-Cataluna A."/>
            <person name="Figueras M.J."/>
            <person name="Salas-Masso N."/>
        </authorList>
    </citation>
    <scope>NUCLEOTIDE SEQUENCE [LARGE SCALE GENOMIC DNA]</scope>
    <source>
        <strain evidence="5 6">DSM 18005</strain>
    </source>
</reference>
<dbReference type="SMART" id="SM00267">
    <property type="entry name" value="GGDEF"/>
    <property type="match status" value="1"/>
</dbReference>
<dbReference type="CDD" id="cd01007">
    <property type="entry name" value="PBP2_BvgS_HisK_like"/>
    <property type="match status" value="1"/>
</dbReference>
<dbReference type="Pfam" id="PF00990">
    <property type="entry name" value="GGDEF"/>
    <property type="match status" value="1"/>
</dbReference>
<dbReference type="NCBIfam" id="TIGR00254">
    <property type="entry name" value="GGDEF"/>
    <property type="match status" value="1"/>
</dbReference>
<dbReference type="PANTHER" id="PTHR45138">
    <property type="entry name" value="REGULATORY COMPONENTS OF SENSORY TRANSDUCTION SYSTEM"/>
    <property type="match status" value="1"/>
</dbReference>
<dbReference type="GO" id="GO:1902201">
    <property type="term" value="P:negative regulation of bacterial-type flagellum-dependent cell motility"/>
    <property type="evidence" value="ECO:0007669"/>
    <property type="project" value="TreeGrafter"/>
</dbReference>
<dbReference type="InterPro" id="IPR035965">
    <property type="entry name" value="PAS-like_dom_sf"/>
</dbReference>
<dbReference type="Gene3D" id="3.40.190.10">
    <property type="entry name" value="Periplasmic binding protein-like II"/>
    <property type="match status" value="6"/>
</dbReference>
<dbReference type="NCBIfam" id="TIGR00229">
    <property type="entry name" value="sensory_box"/>
    <property type="match status" value="1"/>
</dbReference>
<dbReference type="InterPro" id="IPR043128">
    <property type="entry name" value="Rev_trsase/Diguanyl_cyclase"/>
</dbReference>
<dbReference type="RefSeq" id="WP_101185159.1">
    <property type="nucleotide sequence ID" value="NZ_CP031218.1"/>
</dbReference>
<dbReference type="InterPro" id="IPR015168">
    <property type="entry name" value="SsuA/THI5"/>
</dbReference>
<dbReference type="AlphaFoldDB" id="A0A2N1J1I7"/>
<dbReference type="SUPFAM" id="SSF55073">
    <property type="entry name" value="Nucleotide cyclase"/>
    <property type="match status" value="1"/>
</dbReference>
<evidence type="ECO:0000259" key="4">
    <source>
        <dbReference type="PROSITE" id="PS50887"/>
    </source>
</evidence>
<organism evidence="5 6">
    <name type="scientific">Malaciobacter halophilus</name>
    <dbReference type="NCBI Taxonomy" id="197482"/>
    <lineage>
        <taxon>Bacteria</taxon>
        <taxon>Pseudomonadati</taxon>
        <taxon>Campylobacterota</taxon>
        <taxon>Epsilonproteobacteria</taxon>
        <taxon>Campylobacterales</taxon>
        <taxon>Arcobacteraceae</taxon>
        <taxon>Malaciobacter</taxon>
    </lineage>
</organism>
<dbReference type="Pfam" id="PF09084">
    <property type="entry name" value="NMT1"/>
    <property type="match status" value="1"/>
</dbReference>
<keyword evidence="6" id="KW-1185">Reference proteome</keyword>
<gene>
    <name evidence="5" type="ORF">CP960_09395</name>
</gene>
<dbReference type="GO" id="GO:0052621">
    <property type="term" value="F:diguanylate cyclase activity"/>
    <property type="evidence" value="ECO:0007669"/>
    <property type="project" value="UniProtKB-EC"/>
</dbReference>
<dbReference type="EC" id="2.7.7.65" evidence="1"/>
<dbReference type="PANTHER" id="PTHR45138:SF9">
    <property type="entry name" value="DIGUANYLATE CYCLASE DGCM-RELATED"/>
    <property type="match status" value="1"/>
</dbReference>
<dbReference type="Gene3D" id="3.30.70.270">
    <property type="match status" value="1"/>
</dbReference>
<feature type="domain" description="PAS" evidence="3">
    <location>
        <begin position="852"/>
        <end position="903"/>
    </location>
</feature>
<sequence>MKNSLVIALFVFLLLPFNVFAQEKITLQLKWFHQFQFAGYYAAKEKGFYKDVGLDVEIKQRNLKENYINKVLSNEAYYGISDSIILLYKLRGKPVVLVTPIFQHSASILLSLKNNNIDSPYKLDDKDMLFYENDIDGFTILALLRKLKVKPNLIRKREKGDHRKLIDGKVDIMPAYISNEPYYFKKEGLNVNIINPSNYGFDFYGDMIFTSEEEAKNHPLRVKKFKQATLKGWKYALENKEEIISLIRKKYSSKKSLEHLQLEANAIERLISKEITPLGTLDKGRLEYINNIFKEYSKEIVNDLDFKSFVFEESFNKFNFTKEELNYIKNNPILKVQNLNFFPPYNFVENGKPKGFIVDYLNYVSSLTNMKFQFVNSSSWSSYEKMLKNKQLDIIPNIAISENRKKYVLYSNFSHISYSPAIIGRNSIDFSNKLEELEGNIIAVLNNSFLHNFIKKNYPNLTLLAVSSTKKAIEMILENKADLALGNLATLEYIIQKNWYTNLKTLKLVSSDIPSKIDLHMGYLKNNILLKSIFEKINSNITASKIEKLQNNWSKLEIDKNKLVLNEEERNYLDNKKEIKICVDPEWMPFEKIKDNKLIGMSSEYIKIFENKLDIPFSLISTKNWTETLNFMKNRNCDLSPMIFQEEKRKEYLNFTKSYLTYPLVLATRLEEQFISNIPSTNGKEIGYIKNYAYVSVLKKKYPKIELVEVDSMKDGLEKVKNKKLFGLIGILPSIGYYVQKDYFGDLKVSGKFDDAWSFSIGTRNDEPILNRIMNKLIDTITFQEHNNIYENWVAVKYEESIDYRKIIVTSSVLLLIIFIILYKNRTINNINKKMKKYLDIIDRNVLTTSTDIKGNITYVSQAFLKMSQFKKEELIGKNHNIVKHEDMKKELFEELWQTIKAGKEWRGEIKNKKKNGGYFWTNTVITPEYSKGKIVAYTAIREDITDKKRVEEISITDGLTNIYNRRYFNELLPEYINNAKRKNEIITFVMMDIDHFKQYNDNYGHQKGDEVLIEVAKSLKESMKRADDYCFRLGGEEFGLLYKSTTINKAKSYILEILLSIENLKIEHKYNSASKYITVSIGASCQDATAIDDIKQLYKNTDELLYQSKKEGRNRVSFKVLSTT</sequence>
<feature type="domain" description="GGDEF" evidence="4">
    <location>
        <begin position="985"/>
        <end position="1122"/>
    </location>
</feature>
<name>A0A2N1J1I7_9BACT</name>
<dbReference type="KEGG" id="ahs:AHALO_1811"/>
<dbReference type="SMART" id="SM00086">
    <property type="entry name" value="PAC"/>
    <property type="match status" value="1"/>
</dbReference>
<dbReference type="FunFam" id="3.30.70.270:FF:000001">
    <property type="entry name" value="Diguanylate cyclase domain protein"/>
    <property type="match status" value="1"/>
</dbReference>
<evidence type="ECO:0000313" key="6">
    <source>
        <dbReference type="Proteomes" id="UP000233248"/>
    </source>
</evidence>
<dbReference type="EMBL" id="NXIF01000035">
    <property type="protein sequence ID" value="PKI80413.1"/>
    <property type="molecule type" value="Genomic_DNA"/>
</dbReference>
<comment type="caution">
    <text evidence="5">The sequence shown here is derived from an EMBL/GenBank/DDBJ whole genome shotgun (WGS) entry which is preliminary data.</text>
</comment>
<dbReference type="OrthoDB" id="9813903at2"/>
<dbReference type="SMART" id="SM00062">
    <property type="entry name" value="PBPb"/>
    <property type="match status" value="2"/>
</dbReference>
<dbReference type="CDD" id="cd00130">
    <property type="entry name" value="PAS"/>
    <property type="match status" value="1"/>
</dbReference>
<dbReference type="CDD" id="cd13708">
    <property type="entry name" value="PBP2_BvgS_like_1"/>
    <property type="match status" value="1"/>
</dbReference>
<accession>A0A2N1J1I7</accession>
<evidence type="ECO:0000259" key="3">
    <source>
        <dbReference type="PROSITE" id="PS50112"/>
    </source>
</evidence>
<evidence type="ECO:0000256" key="2">
    <source>
        <dbReference type="ARBA" id="ARBA00034247"/>
    </source>
</evidence>
<evidence type="ECO:0000256" key="1">
    <source>
        <dbReference type="ARBA" id="ARBA00012528"/>
    </source>
</evidence>
<dbReference type="PROSITE" id="PS50887">
    <property type="entry name" value="GGDEF"/>
    <property type="match status" value="1"/>
</dbReference>
<comment type="catalytic activity">
    <reaction evidence="2">
        <text>2 GTP = 3',3'-c-di-GMP + 2 diphosphate</text>
        <dbReference type="Rhea" id="RHEA:24898"/>
        <dbReference type="ChEBI" id="CHEBI:33019"/>
        <dbReference type="ChEBI" id="CHEBI:37565"/>
        <dbReference type="ChEBI" id="CHEBI:58805"/>
        <dbReference type="EC" id="2.7.7.65"/>
    </reaction>
</comment>
<dbReference type="SUPFAM" id="SSF53850">
    <property type="entry name" value="Periplasmic binding protein-like II"/>
    <property type="match status" value="3"/>
</dbReference>
<dbReference type="InterPro" id="IPR050469">
    <property type="entry name" value="Diguanylate_Cyclase"/>
</dbReference>
<dbReference type="InterPro" id="IPR013655">
    <property type="entry name" value="PAS_fold_3"/>
</dbReference>
<dbReference type="InterPro" id="IPR029787">
    <property type="entry name" value="Nucleotide_cyclase"/>
</dbReference>
<proteinExistence type="predicted"/>
<dbReference type="GO" id="GO:0043709">
    <property type="term" value="P:cell adhesion involved in single-species biofilm formation"/>
    <property type="evidence" value="ECO:0007669"/>
    <property type="project" value="TreeGrafter"/>
</dbReference>
<dbReference type="Gene3D" id="3.30.450.20">
    <property type="entry name" value="PAS domain"/>
    <property type="match status" value="1"/>
</dbReference>
<dbReference type="Pfam" id="PF00497">
    <property type="entry name" value="SBP_bac_3"/>
    <property type="match status" value="2"/>
</dbReference>
<dbReference type="InterPro" id="IPR000160">
    <property type="entry name" value="GGDEF_dom"/>
</dbReference>
<dbReference type="GO" id="GO:0005886">
    <property type="term" value="C:plasma membrane"/>
    <property type="evidence" value="ECO:0007669"/>
    <property type="project" value="TreeGrafter"/>
</dbReference>
<dbReference type="Proteomes" id="UP000233248">
    <property type="component" value="Unassembled WGS sequence"/>
</dbReference>
<dbReference type="InterPro" id="IPR001638">
    <property type="entry name" value="Solute-binding_3/MltF_N"/>
</dbReference>
<evidence type="ECO:0000313" key="5">
    <source>
        <dbReference type="EMBL" id="PKI80413.1"/>
    </source>
</evidence>
<protein>
    <recommendedName>
        <fullName evidence="1">diguanylate cyclase</fullName>
        <ecNumber evidence="1">2.7.7.65</ecNumber>
    </recommendedName>
</protein>